<dbReference type="Pfam" id="PF05116">
    <property type="entry name" value="S6PP"/>
    <property type="match status" value="1"/>
</dbReference>
<dbReference type="NCBIfam" id="TIGR02468">
    <property type="entry name" value="sucrsPsyn_pln"/>
    <property type="match status" value="1"/>
</dbReference>
<dbReference type="AlphaFoldDB" id="A0A7J9IZB8"/>
<keyword evidence="5 8" id="KW-0328">Glycosyltransferase</keyword>
<proteinExistence type="inferred from homology"/>
<comment type="subunit">
    <text evidence="3 8">Homodimer or homotetramer.</text>
</comment>
<keyword evidence="14" id="KW-1185">Reference proteome</keyword>
<evidence type="ECO:0000256" key="4">
    <source>
        <dbReference type="ARBA" id="ARBA00012536"/>
    </source>
</evidence>
<accession>A0A7J9IZB8</accession>
<dbReference type="FunFam" id="3.40.50.2000:FF:000112">
    <property type="entry name" value="Sucrose-phosphate synthase 1"/>
    <property type="match status" value="1"/>
</dbReference>
<evidence type="ECO:0000256" key="9">
    <source>
        <dbReference type="SAM" id="MobiDB-lite"/>
    </source>
</evidence>
<dbReference type="GO" id="GO:0005986">
    <property type="term" value="P:sucrose biosynthetic process"/>
    <property type="evidence" value="ECO:0007669"/>
    <property type="project" value="UniProtKB-UniRule"/>
</dbReference>
<name>A0A7J9IZB8_9ROSI</name>
<sequence>MSEDLSEGEKGDLVGDGSARGDRISRRMPRINSVDIMENLANQLKEKKFYITFIWNVVLSNQQSSRSLHGLIRGESMELGRDSDTGGQVKYVVELARALGTMPGVYRVDLLTRQVSAPDVDWTYAEPTEMLSPRTTENSMQELGESSGAYIIRIPFGPKDKYIPKEMIWPHIPEFVDCALSHIRQMSKVLGEQIGGGEPVWPVAIHGHYADAGDSAALLSGALNVPMLFTGHSLGRDKLEQLLKQGRQSREEINTTYKIMRRIEAEELSLDASEVVITSTRQEIEEQWRLYDGFDPILERKLRARIGRGVSCHGRFMPRMVVIPPGMEFHHIVPHDGDMDGDVERNEENSTPDPPIWSEIMRFFSNPRKPMILALARPDPKKNLTTLVKAFGECRPLRELANLTLIMGNRDSIDEMSGANASVLLSILKLIDKYDLYGQVAYPKHHKQYEVPDIYRLAAKTKGVFINPAFIEPFGLTLIEAAAYGLPIVATKNGGPVDIHRVLDNGLLVDPHDQQSIADALLKLVSDKHLWARCRQNGLKNIHLFSWPEHCKTYLSRIVMCKPRQPRWQSSDVGFENLETNSPGDSLRDIQDLSLNLKFSLDGEKSEGTGTGAIDNSFDIDDSVDRKSNLEKADLKFSKGAIGSLMEKAGQHFGGGRFPAMRMRKYIFVIAVDCDSVSDIPKVIRTIMDAAGKENPIGFILSTSLSVSEVHSILISGSISPLDFDAFICNSGGDVYYPSLSSEDGLGLPFTVDSDYQSHIEYRWGGEGLRKTLVRWATSVNDKNGQTVEENESRSTTHCYAFRVKDAELIPPVKELRKLMRVQALRCHVIYCQNGTTLNVIPVLASRAQALRYLYIRWGLELSNVITFVGECGDTDYEGLLGGVHKTVILKGIGNDALKLHSNRSYPLEHVLPFNSPNIVQAKGCCNEDVRASLQNLGVIKE</sequence>
<dbReference type="PANTHER" id="PTHR46039:SF7">
    <property type="entry name" value="SUCROSE-PHOSPHATE SYNTHASE 2-RELATED"/>
    <property type="match status" value="1"/>
</dbReference>
<dbReference type="Proteomes" id="UP000593575">
    <property type="component" value="Unassembled WGS sequence"/>
</dbReference>
<evidence type="ECO:0000256" key="1">
    <source>
        <dbReference type="ARBA" id="ARBA00005027"/>
    </source>
</evidence>
<comment type="similarity">
    <text evidence="2 8">Belongs to the glycosyltransferase 1 family.</text>
</comment>
<evidence type="ECO:0000313" key="13">
    <source>
        <dbReference type="EMBL" id="MBA0827492.1"/>
    </source>
</evidence>
<dbReference type="Gene3D" id="3.40.50.2000">
    <property type="entry name" value="Glycogen Phosphorylase B"/>
    <property type="match status" value="2"/>
</dbReference>
<dbReference type="CDD" id="cd16419">
    <property type="entry name" value="HAD_SPS"/>
    <property type="match status" value="1"/>
</dbReference>
<dbReference type="Pfam" id="PF00862">
    <property type="entry name" value="GT-B_Sucrose_synth"/>
    <property type="match status" value="1"/>
</dbReference>
<evidence type="ECO:0000256" key="3">
    <source>
        <dbReference type="ARBA" id="ARBA00011774"/>
    </source>
</evidence>
<comment type="function">
    <text evidence="8">Plays a role in photosynthetic sucrose synthesis by catalyzing the rate-limiting step of sucrose biosynthesis from UDP-glucose and fructose- 6-phosphate. Involved in the regulation of carbon partitioning in the leaves of plants. May regulate the synthesis of sucrose and therefore play a major role as a limiting factor in the export of photoassimilates out of the leaf. Plays a role for sucrose availability that is essential for plant growth and fiber elongation.</text>
</comment>
<feature type="region of interest" description="Disordered" evidence="9">
    <location>
        <begin position="1"/>
        <end position="24"/>
    </location>
</feature>
<comment type="catalytic activity">
    <reaction evidence="7 8">
        <text>beta-D-fructose 6-phosphate + UDP-alpha-D-glucose = sucrose 6(F)-phosphate + UDP + H(+)</text>
        <dbReference type="Rhea" id="RHEA:22172"/>
        <dbReference type="ChEBI" id="CHEBI:15378"/>
        <dbReference type="ChEBI" id="CHEBI:57634"/>
        <dbReference type="ChEBI" id="CHEBI:57723"/>
        <dbReference type="ChEBI" id="CHEBI:58223"/>
        <dbReference type="ChEBI" id="CHEBI:58885"/>
        <dbReference type="EC" id="2.4.1.14"/>
    </reaction>
</comment>
<dbReference type="InterPro" id="IPR035659">
    <property type="entry name" value="SPS_C"/>
</dbReference>
<reference evidence="13 14" key="1">
    <citation type="journal article" date="2019" name="Genome Biol. Evol.">
        <title>Insights into the evolution of the New World diploid cottons (Gossypium, subgenus Houzingenia) based on genome sequencing.</title>
        <authorList>
            <person name="Grover C.E."/>
            <person name="Arick M.A. 2nd"/>
            <person name="Thrash A."/>
            <person name="Conover J.L."/>
            <person name="Sanders W.S."/>
            <person name="Peterson D.G."/>
            <person name="Frelichowski J.E."/>
            <person name="Scheffler J.A."/>
            <person name="Scheffler B.E."/>
            <person name="Wendel J.F."/>
        </authorList>
    </citation>
    <scope>NUCLEOTIDE SEQUENCE [LARGE SCALE GENOMIC DNA]</scope>
    <source>
        <strain evidence="13">6</strain>
        <tissue evidence="13">Leaf</tissue>
    </source>
</reference>
<evidence type="ECO:0000256" key="5">
    <source>
        <dbReference type="ARBA" id="ARBA00022676"/>
    </source>
</evidence>
<feature type="compositionally biased region" description="Basic and acidic residues" evidence="9">
    <location>
        <begin position="7"/>
        <end position="24"/>
    </location>
</feature>
<feature type="domain" description="Sucrose phosphatase-like" evidence="12">
    <location>
        <begin position="691"/>
        <end position="878"/>
    </location>
</feature>
<evidence type="ECO:0000256" key="6">
    <source>
        <dbReference type="ARBA" id="ARBA00022679"/>
    </source>
</evidence>
<evidence type="ECO:0000256" key="7">
    <source>
        <dbReference type="ARBA" id="ARBA00047471"/>
    </source>
</evidence>
<dbReference type="InterPro" id="IPR000368">
    <property type="entry name" value="Sucrose_synth_GT-B1"/>
</dbReference>
<dbReference type="InterPro" id="IPR012819">
    <property type="entry name" value="SPS_pln"/>
</dbReference>
<dbReference type="SUPFAM" id="SSF53756">
    <property type="entry name" value="UDP-Glycosyltransferase/glycogen phosphorylase"/>
    <property type="match status" value="1"/>
</dbReference>
<dbReference type="EC" id="2.4.1.14" evidence="4 8"/>
<feature type="domain" description="Glycosyl transferase family 1" evidence="10">
    <location>
        <begin position="365"/>
        <end position="539"/>
    </location>
</feature>
<evidence type="ECO:0000259" key="12">
    <source>
        <dbReference type="Pfam" id="PF05116"/>
    </source>
</evidence>
<dbReference type="InterPro" id="IPR044161">
    <property type="entry name" value="SPS"/>
</dbReference>
<gene>
    <name evidence="13" type="ORF">Goarm_012269</name>
</gene>
<comment type="pathway">
    <text evidence="1 8">Glycan biosynthesis; sucrose biosynthesis; sucrose from D-fructose 6-phosphate and UDP-alpha-D-glucose: step 1/2.</text>
</comment>
<dbReference type="UniPathway" id="UPA00371">
    <property type="reaction ID" value="UER00545"/>
</dbReference>
<organism evidence="13 14">
    <name type="scientific">Gossypium armourianum</name>
    <dbReference type="NCBI Taxonomy" id="34283"/>
    <lineage>
        <taxon>Eukaryota</taxon>
        <taxon>Viridiplantae</taxon>
        <taxon>Streptophyta</taxon>
        <taxon>Embryophyta</taxon>
        <taxon>Tracheophyta</taxon>
        <taxon>Spermatophyta</taxon>
        <taxon>Magnoliopsida</taxon>
        <taxon>eudicotyledons</taxon>
        <taxon>Gunneridae</taxon>
        <taxon>Pentapetalae</taxon>
        <taxon>rosids</taxon>
        <taxon>malvids</taxon>
        <taxon>Malvales</taxon>
        <taxon>Malvaceae</taxon>
        <taxon>Malvoideae</taxon>
        <taxon>Gossypium</taxon>
    </lineage>
</organism>
<evidence type="ECO:0000256" key="2">
    <source>
        <dbReference type="ARBA" id="ARBA00006530"/>
    </source>
</evidence>
<dbReference type="GO" id="GO:0046524">
    <property type="term" value="F:sucrose-phosphate synthase activity"/>
    <property type="evidence" value="ECO:0007669"/>
    <property type="project" value="UniProtKB-UniRule"/>
</dbReference>
<dbReference type="InterPro" id="IPR001296">
    <property type="entry name" value="Glyco_trans_1"/>
</dbReference>
<protein>
    <recommendedName>
        <fullName evidence="4 8">Sucrose-phosphate synthase</fullName>
        <ecNumber evidence="4 8">2.4.1.14</ecNumber>
    </recommendedName>
</protein>
<dbReference type="PANTHER" id="PTHR46039">
    <property type="entry name" value="SUCROSE-PHOSPHATE SYNTHASE 3-RELATED"/>
    <property type="match status" value="1"/>
</dbReference>
<evidence type="ECO:0000256" key="8">
    <source>
        <dbReference type="RuleBase" id="RU368006"/>
    </source>
</evidence>
<feature type="domain" description="Sucrose synthase first GT-B" evidence="11">
    <location>
        <begin position="67"/>
        <end position="328"/>
    </location>
</feature>
<comment type="caution">
    <text evidence="13">The sequence shown here is derived from an EMBL/GenBank/DDBJ whole genome shotgun (WGS) entry which is preliminary data.</text>
</comment>
<evidence type="ECO:0000313" key="14">
    <source>
        <dbReference type="Proteomes" id="UP000593575"/>
    </source>
</evidence>
<dbReference type="Pfam" id="PF00534">
    <property type="entry name" value="Glycos_transf_1"/>
    <property type="match status" value="1"/>
</dbReference>
<keyword evidence="6 8" id="KW-0808">Transferase</keyword>
<dbReference type="EMBL" id="JABFAE010000004">
    <property type="protein sequence ID" value="MBA0827492.1"/>
    <property type="molecule type" value="Genomic_DNA"/>
</dbReference>
<evidence type="ECO:0000259" key="11">
    <source>
        <dbReference type="Pfam" id="PF00862"/>
    </source>
</evidence>
<dbReference type="InterPro" id="IPR006380">
    <property type="entry name" value="SPP-like_dom"/>
</dbReference>
<evidence type="ECO:0000259" key="10">
    <source>
        <dbReference type="Pfam" id="PF00534"/>
    </source>
</evidence>